<feature type="region of interest" description="Disordered" evidence="2">
    <location>
        <begin position="1"/>
        <end position="22"/>
    </location>
</feature>
<gene>
    <name evidence="3" type="ORF">DEO72_LG2g4703</name>
</gene>
<organism evidence="3 4">
    <name type="scientific">Vigna unguiculata</name>
    <name type="common">Cowpea</name>
    <dbReference type="NCBI Taxonomy" id="3917"/>
    <lineage>
        <taxon>Eukaryota</taxon>
        <taxon>Viridiplantae</taxon>
        <taxon>Streptophyta</taxon>
        <taxon>Embryophyta</taxon>
        <taxon>Tracheophyta</taxon>
        <taxon>Spermatophyta</taxon>
        <taxon>Magnoliopsida</taxon>
        <taxon>eudicotyledons</taxon>
        <taxon>Gunneridae</taxon>
        <taxon>Pentapetalae</taxon>
        <taxon>rosids</taxon>
        <taxon>fabids</taxon>
        <taxon>Fabales</taxon>
        <taxon>Fabaceae</taxon>
        <taxon>Papilionoideae</taxon>
        <taxon>50 kb inversion clade</taxon>
        <taxon>NPAAA clade</taxon>
        <taxon>indigoferoid/millettioid clade</taxon>
        <taxon>Phaseoleae</taxon>
        <taxon>Vigna</taxon>
    </lineage>
</organism>
<keyword evidence="4" id="KW-1185">Reference proteome</keyword>
<dbReference type="Proteomes" id="UP000501690">
    <property type="component" value="Linkage Group LG2"/>
</dbReference>
<dbReference type="EMBL" id="CP039346">
    <property type="protein sequence ID" value="QCD84351.1"/>
    <property type="molecule type" value="Genomic_DNA"/>
</dbReference>
<sequence>MKAHHRGGNQSPLIHRYTNRNRRRSCNPNRDRHVHVVGVRWSAVLVIACFHIPEVPNMLNVHAVCLSLPFPEGLWMGWFEKRIAENHGLFVDTCEGHQQGYEWVDPKVKEHFSKYSWLLIVWSFIESIPLLCDLVEDDIITIDCITAKLEGDSNQADLFRQIRLQIITGEKEMVVENPPTNDQKVEVMEAVRDLQPSPAEEKKHKRKEKPSQHNFPSQFPKRKRTSSSGNSSALMLANLRMRDGLSISLTTSELEVVDNSNREALLESFLEFQSRAIVVARHLGADLKNNLMVELESAKSDLANAQKRIDEMSHKESLLNKELDKLKREKLNLLTNCSSWETWCLQAENEEEEAKAKITQLKQDLSDMTSARADDRRKLASELFQLKKCLLAQHEEGFAKALRQAALLFKIPPDDDRFGVDQDVYHGKLVSINDIPYGCKHC</sequence>
<keyword evidence="1" id="KW-0175">Coiled coil</keyword>
<dbReference type="AlphaFoldDB" id="A0A4D6L753"/>
<protein>
    <submittedName>
        <fullName evidence="3">Uncharacterized protein</fullName>
    </submittedName>
</protein>
<name>A0A4D6L753_VIGUN</name>
<evidence type="ECO:0000313" key="4">
    <source>
        <dbReference type="Proteomes" id="UP000501690"/>
    </source>
</evidence>
<evidence type="ECO:0000256" key="2">
    <source>
        <dbReference type="SAM" id="MobiDB-lite"/>
    </source>
</evidence>
<feature type="coiled-coil region" evidence="1">
    <location>
        <begin position="288"/>
        <end position="371"/>
    </location>
</feature>
<proteinExistence type="predicted"/>
<evidence type="ECO:0000313" key="3">
    <source>
        <dbReference type="EMBL" id="QCD84351.1"/>
    </source>
</evidence>
<reference evidence="3 4" key="1">
    <citation type="submission" date="2019-04" db="EMBL/GenBank/DDBJ databases">
        <title>An improved genome assembly and genetic linkage map for asparagus bean, Vigna unguiculata ssp. sesquipedialis.</title>
        <authorList>
            <person name="Xia Q."/>
            <person name="Zhang R."/>
            <person name="Dong Y."/>
        </authorList>
    </citation>
    <scope>NUCLEOTIDE SEQUENCE [LARGE SCALE GENOMIC DNA]</scope>
    <source>
        <tissue evidence="3">Leaf</tissue>
    </source>
</reference>
<evidence type="ECO:0000256" key="1">
    <source>
        <dbReference type="SAM" id="Coils"/>
    </source>
</evidence>
<accession>A0A4D6L753</accession>
<feature type="region of interest" description="Disordered" evidence="2">
    <location>
        <begin position="195"/>
        <end position="230"/>
    </location>
</feature>